<dbReference type="InterPro" id="IPR000157">
    <property type="entry name" value="TIR_dom"/>
</dbReference>
<dbReference type="EMBL" id="CP007032">
    <property type="protein sequence ID" value="AHF08677.1"/>
    <property type="molecule type" value="Genomic_DNA"/>
</dbReference>
<keyword evidence="3" id="KW-1185">Reference proteome</keyword>
<dbReference type="Gene3D" id="3.40.50.10140">
    <property type="entry name" value="Toll/interleukin-1 receptor homology (TIR) domain"/>
    <property type="match status" value="1"/>
</dbReference>
<dbReference type="Proteomes" id="UP000010847">
    <property type="component" value="Chromosome"/>
</dbReference>
<accession>W0ED62</accession>
<dbReference type="Pfam" id="PF13676">
    <property type="entry name" value="TIR_2"/>
    <property type="match status" value="1"/>
</dbReference>
<evidence type="ECO:0000313" key="3">
    <source>
        <dbReference type="Proteomes" id="UP000010847"/>
    </source>
</evidence>
<dbReference type="RefSeq" id="WP_006718070.1">
    <property type="nucleotide sequence ID" value="NZ_CP007032.1"/>
</dbReference>
<dbReference type="HOGENOM" id="CLU_610756_0_0_9"/>
<dbReference type="AlphaFoldDB" id="W0ED62"/>
<dbReference type="GO" id="GO:0007165">
    <property type="term" value="P:signal transduction"/>
    <property type="evidence" value="ECO:0007669"/>
    <property type="project" value="InterPro"/>
</dbReference>
<dbReference type="InterPro" id="IPR035897">
    <property type="entry name" value="Toll_tir_struct_dom_sf"/>
</dbReference>
<dbReference type="OrthoDB" id="2049726at2"/>
<protein>
    <recommendedName>
        <fullName evidence="1">TIR domain-containing protein</fullName>
    </recommendedName>
</protein>
<gene>
    <name evidence="2" type="ORF">DESME_14190</name>
</gene>
<dbReference type="KEGG" id="dmt:DESME_14190"/>
<dbReference type="SUPFAM" id="SSF52200">
    <property type="entry name" value="Toll/Interleukin receptor TIR domain"/>
    <property type="match status" value="1"/>
</dbReference>
<reference evidence="2 3" key="1">
    <citation type="submission" date="2013-12" db="EMBL/GenBank/DDBJ databases">
        <authorList>
            <consortium name="DOE Joint Genome Institute"/>
            <person name="Smidt H."/>
            <person name="Huntemann M."/>
            <person name="Han J."/>
            <person name="Chen A."/>
            <person name="Kyrpides N."/>
            <person name="Mavromatis K."/>
            <person name="Markowitz V."/>
            <person name="Palaniappan K."/>
            <person name="Ivanova N."/>
            <person name="Schaumberg A."/>
            <person name="Pati A."/>
            <person name="Liolios K."/>
            <person name="Nordberg H.P."/>
            <person name="Cantor M.N."/>
            <person name="Hua S.X."/>
            <person name="Woyke T."/>
        </authorList>
    </citation>
    <scope>NUCLEOTIDE SEQUENCE [LARGE SCALE GENOMIC DNA]</scope>
    <source>
        <strain evidence="3">DSM 15288</strain>
    </source>
</reference>
<sequence>MGYAEHNENKCNMNKPYLFISYSSKDKDIVLKDVEQLRELGVNIWVDTQMRTGTNWQKEAFSAINEVDCKVIVLYVSEYSLASDNVLKELEYSRSEEIRVTHPIIDIQILPIQLIKFGEENNINNWYNTYILQTYKGEKEKLNTIYKIKKDFLHNGDIIMDNGVDEHALKYYEGLLRRLQDFGVVDKNQESSFTVEENKPIQEKTSNLISFTLYGESYELKQADFMAKVYEKVLNNNPEKLDLVVEQQQNVAYANQVPESKKVYFRPEKEIAVGQKKVWIGTAYGKPQKLVQIAKLYKILDLDPDKILKIDNENLPEVRSTVQNSSNSSESSNSVKESSGINFKLYDKEYSVANQSEFMYVIYEELLKRHPERLDDVIKRQNHVIYEDKVKAESITYFRVSKLINIAGKEVRVGASLSKADKLRHIRNLFNMLSVPYSDLKSEDILIG</sequence>
<proteinExistence type="predicted"/>
<evidence type="ECO:0000259" key="1">
    <source>
        <dbReference type="Pfam" id="PF13676"/>
    </source>
</evidence>
<dbReference type="STRING" id="871968.DESME_14190"/>
<feature type="domain" description="TIR" evidence="1">
    <location>
        <begin position="19"/>
        <end position="96"/>
    </location>
</feature>
<name>W0ED62_9FIRM</name>
<organism evidence="2 3">
    <name type="scientific">Desulfitobacterium metallireducens DSM 15288</name>
    <dbReference type="NCBI Taxonomy" id="871968"/>
    <lineage>
        <taxon>Bacteria</taxon>
        <taxon>Bacillati</taxon>
        <taxon>Bacillota</taxon>
        <taxon>Clostridia</taxon>
        <taxon>Eubacteriales</taxon>
        <taxon>Desulfitobacteriaceae</taxon>
        <taxon>Desulfitobacterium</taxon>
    </lineage>
</organism>
<evidence type="ECO:0000313" key="2">
    <source>
        <dbReference type="EMBL" id="AHF08677.1"/>
    </source>
</evidence>